<comment type="caution">
    <text evidence="3">The sequence shown here is derived from an EMBL/GenBank/DDBJ whole genome shotgun (WGS) entry which is preliminary data.</text>
</comment>
<evidence type="ECO:0000313" key="3">
    <source>
        <dbReference type="EMBL" id="PFG41065.1"/>
    </source>
</evidence>
<keyword evidence="1" id="KW-0472">Membrane</keyword>
<dbReference type="OrthoDB" id="3748887at2"/>
<evidence type="ECO:0000256" key="1">
    <source>
        <dbReference type="SAM" id="Phobius"/>
    </source>
</evidence>
<dbReference type="EMBL" id="PDJI01000004">
    <property type="protein sequence ID" value="PFG41065.1"/>
    <property type="molecule type" value="Genomic_DNA"/>
</dbReference>
<keyword evidence="1" id="KW-0812">Transmembrane</keyword>
<evidence type="ECO:0000259" key="2">
    <source>
        <dbReference type="Pfam" id="PF09851"/>
    </source>
</evidence>
<feature type="transmembrane region" description="Helical" evidence="1">
    <location>
        <begin position="15"/>
        <end position="36"/>
    </location>
</feature>
<accession>A0A2A9ES44</accession>
<name>A0A2A9ES44_9MICO</name>
<sequence length="88" mass="10019">MMYDWHGMGWWMGLGWVWIILLLLLVGVVVLVVLLVRGQPGGGGPHGQDMRGQDVGRSRARAILDERYARGEIDTTEYQERLRVLGER</sequence>
<gene>
    <name evidence="3" type="ORF">ATJ97_3611</name>
</gene>
<reference evidence="3 4" key="1">
    <citation type="submission" date="2017-10" db="EMBL/GenBank/DDBJ databases">
        <title>Sequencing the genomes of 1000 actinobacteria strains.</title>
        <authorList>
            <person name="Klenk H.-P."/>
        </authorList>
    </citation>
    <scope>NUCLEOTIDE SEQUENCE [LARGE SCALE GENOMIC DNA]</scope>
    <source>
        <strain evidence="3 4">DSM 21838</strain>
    </source>
</reference>
<dbReference type="AlphaFoldDB" id="A0A2A9ES44"/>
<organism evidence="3 4">
    <name type="scientific">Georgenia soli</name>
    <dbReference type="NCBI Taxonomy" id="638953"/>
    <lineage>
        <taxon>Bacteria</taxon>
        <taxon>Bacillati</taxon>
        <taxon>Actinomycetota</taxon>
        <taxon>Actinomycetes</taxon>
        <taxon>Micrococcales</taxon>
        <taxon>Bogoriellaceae</taxon>
        <taxon>Georgenia</taxon>
    </lineage>
</organism>
<keyword evidence="4" id="KW-1185">Reference proteome</keyword>
<keyword evidence="1" id="KW-1133">Transmembrane helix</keyword>
<evidence type="ECO:0000313" key="4">
    <source>
        <dbReference type="Proteomes" id="UP000222106"/>
    </source>
</evidence>
<dbReference type="Pfam" id="PF09851">
    <property type="entry name" value="SHOCT"/>
    <property type="match status" value="1"/>
</dbReference>
<protein>
    <submittedName>
        <fullName evidence="3">Putative membrane protein</fullName>
    </submittedName>
</protein>
<feature type="domain" description="SHOCT" evidence="2">
    <location>
        <begin position="61"/>
        <end position="85"/>
    </location>
</feature>
<dbReference type="InterPro" id="IPR018649">
    <property type="entry name" value="SHOCT"/>
</dbReference>
<proteinExistence type="predicted"/>
<dbReference type="RefSeq" id="WP_098484881.1">
    <property type="nucleotide sequence ID" value="NZ_PDJI01000004.1"/>
</dbReference>
<dbReference type="Proteomes" id="UP000222106">
    <property type="component" value="Unassembled WGS sequence"/>
</dbReference>